<evidence type="ECO:0000313" key="2">
    <source>
        <dbReference type="EMBL" id="TQF69425.1"/>
    </source>
</evidence>
<dbReference type="Proteomes" id="UP000316256">
    <property type="component" value="Unassembled WGS sequence"/>
</dbReference>
<keyword evidence="1" id="KW-0732">Signal</keyword>
<dbReference type="PANTHER" id="PTHR37946:SF1">
    <property type="entry name" value="SLL1969 PROTEIN"/>
    <property type="match status" value="1"/>
</dbReference>
<sequence>MARRSTHVIARLRAVSARLATVALFAVAAASFPSAAAFAESVATGSAGAPDDVPAAFAPLAGAMRNWGKSPAGVNDWECRPADAQHRPVVLVHGTGRGMQESWGNLADPNIKGPLVEDLANDGRCVYALNYGSAFDFPTLSMKWGFAAIENSAADLGAFVDAVLAHTGATQVDVVGHSQGGTVTREYLRTSPDRTKIHSLVMLAPPSHGSTLGGEFTSEADARNKLAPIAVQQQAIDSAFLKRLNEGQETFPGIDYTVIATKSDQTITPSDSSFLVPAPATSVHNMYVQDVCGNQDLVVWHSRPFPNSSESKGPGLLDHDVPRFLVRQALDPTLSGTPPC</sequence>
<dbReference type="InterPro" id="IPR002918">
    <property type="entry name" value="Lipase_EstA/Esterase_EstB"/>
</dbReference>
<reference evidence="2 3" key="1">
    <citation type="submission" date="2019-06" db="EMBL/GenBank/DDBJ databases">
        <title>Rhodococcus spaelei sp. nov., isolated from a cave.</title>
        <authorList>
            <person name="Lee S.D."/>
        </authorList>
    </citation>
    <scope>NUCLEOTIDE SEQUENCE [LARGE SCALE GENOMIC DNA]</scope>
    <source>
        <strain evidence="2 3">C9-5</strain>
    </source>
</reference>
<dbReference type="GO" id="GO:0016787">
    <property type="term" value="F:hydrolase activity"/>
    <property type="evidence" value="ECO:0007669"/>
    <property type="project" value="UniProtKB-KW"/>
</dbReference>
<evidence type="ECO:0000256" key="1">
    <source>
        <dbReference type="SAM" id="SignalP"/>
    </source>
</evidence>
<name>A0A541BAQ6_9NOCA</name>
<feature type="chain" id="PRO_5021843197" evidence="1">
    <location>
        <begin position="40"/>
        <end position="340"/>
    </location>
</feature>
<dbReference type="Gene3D" id="3.40.50.1820">
    <property type="entry name" value="alpha/beta hydrolase"/>
    <property type="match status" value="1"/>
</dbReference>
<gene>
    <name evidence="2" type="ORF">FK531_11920</name>
</gene>
<accession>A0A541BAQ6</accession>
<keyword evidence="2" id="KW-0378">Hydrolase</keyword>
<dbReference type="SUPFAM" id="SSF53474">
    <property type="entry name" value="alpha/beta-Hydrolases"/>
    <property type="match status" value="1"/>
</dbReference>
<dbReference type="InterPro" id="IPR029058">
    <property type="entry name" value="AB_hydrolase_fold"/>
</dbReference>
<organism evidence="2 3">
    <name type="scientific">Rhodococcus spelaei</name>
    <dbReference type="NCBI Taxonomy" id="2546320"/>
    <lineage>
        <taxon>Bacteria</taxon>
        <taxon>Bacillati</taxon>
        <taxon>Actinomycetota</taxon>
        <taxon>Actinomycetes</taxon>
        <taxon>Mycobacteriales</taxon>
        <taxon>Nocardiaceae</taxon>
        <taxon>Rhodococcus</taxon>
    </lineage>
</organism>
<protein>
    <submittedName>
        <fullName evidence="2">Alpha/beta fold hydrolase</fullName>
    </submittedName>
</protein>
<dbReference type="PANTHER" id="PTHR37946">
    <property type="entry name" value="SLL1969 PROTEIN"/>
    <property type="match status" value="1"/>
</dbReference>
<comment type="caution">
    <text evidence="2">The sequence shown here is derived from an EMBL/GenBank/DDBJ whole genome shotgun (WGS) entry which is preliminary data.</text>
</comment>
<dbReference type="OrthoDB" id="8871309at2"/>
<dbReference type="AlphaFoldDB" id="A0A541BAQ6"/>
<feature type="signal peptide" evidence="1">
    <location>
        <begin position="1"/>
        <end position="39"/>
    </location>
</feature>
<dbReference type="GO" id="GO:0016042">
    <property type="term" value="P:lipid catabolic process"/>
    <property type="evidence" value="ECO:0007669"/>
    <property type="project" value="InterPro"/>
</dbReference>
<dbReference type="EMBL" id="VIGH01000004">
    <property type="protein sequence ID" value="TQF69425.1"/>
    <property type="molecule type" value="Genomic_DNA"/>
</dbReference>
<keyword evidence="3" id="KW-1185">Reference proteome</keyword>
<dbReference type="Pfam" id="PF01674">
    <property type="entry name" value="Lipase_2"/>
    <property type="match status" value="1"/>
</dbReference>
<proteinExistence type="predicted"/>
<evidence type="ECO:0000313" key="3">
    <source>
        <dbReference type="Proteomes" id="UP000316256"/>
    </source>
</evidence>